<sequence>MTTAGDDRWPGAGDDLQLVHDWWADSPRAPASQQVLLASIALFAERGYHATTTRDIATRLGMSTGAMYAHYRSKEELLFDVCLTGHQRAVDALQAAIASSDRPGPQLAALVREFTAWHARHHRVARIVHYELYSLSGEHLTPVLEIRRTTQALIDDVLARGAAAGTFTVTDVARTGRALLSLCVDVARWYRGDDDPDELGEHYAGLALRMVSGG</sequence>
<organism evidence="4 5">
    <name type="scientific">Pseudonocardia abyssalis</name>
    <dbReference type="NCBI Taxonomy" id="2792008"/>
    <lineage>
        <taxon>Bacteria</taxon>
        <taxon>Bacillati</taxon>
        <taxon>Actinomycetota</taxon>
        <taxon>Actinomycetes</taxon>
        <taxon>Pseudonocardiales</taxon>
        <taxon>Pseudonocardiaceae</taxon>
        <taxon>Pseudonocardia</taxon>
    </lineage>
</organism>
<comment type="caution">
    <text evidence="4">The sequence shown here is derived from an EMBL/GenBank/DDBJ whole genome shotgun (WGS) entry which is preliminary data.</text>
</comment>
<dbReference type="RefSeq" id="WP_218600771.1">
    <property type="nucleotide sequence ID" value="NZ_JADQDJ010000002.1"/>
</dbReference>
<dbReference type="InterPro" id="IPR001647">
    <property type="entry name" value="HTH_TetR"/>
</dbReference>
<keyword evidence="5" id="KW-1185">Reference proteome</keyword>
<dbReference type="InterPro" id="IPR041490">
    <property type="entry name" value="KstR2_TetR_C"/>
</dbReference>
<dbReference type="PROSITE" id="PS50977">
    <property type="entry name" value="HTH_TETR_2"/>
    <property type="match status" value="1"/>
</dbReference>
<evidence type="ECO:0000256" key="1">
    <source>
        <dbReference type="ARBA" id="ARBA00023125"/>
    </source>
</evidence>
<dbReference type="PANTHER" id="PTHR30055">
    <property type="entry name" value="HTH-TYPE TRANSCRIPTIONAL REGULATOR RUTR"/>
    <property type="match status" value="1"/>
</dbReference>
<evidence type="ECO:0000313" key="5">
    <source>
        <dbReference type="Proteomes" id="UP000694287"/>
    </source>
</evidence>
<feature type="DNA-binding region" description="H-T-H motif" evidence="2">
    <location>
        <begin position="52"/>
        <end position="71"/>
    </location>
</feature>
<evidence type="ECO:0000313" key="4">
    <source>
        <dbReference type="EMBL" id="MBW0134838.1"/>
    </source>
</evidence>
<reference evidence="4 5" key="1">
    <citation type="submission" date="2020-11" db="EMBL/GenBank/DDBJ databases">
        <title>Pseudonocardia abyssalis sp. nov. and Pseudonocardia oceani sp. nov., description and phylogenomic analysis of two novel actinomycetes isolated from the deep Southern Ocean.</title>
        <authorList>
            <person name="Parra J."/>
        </authorList>
    </citation>
    <scope>NUCLEOTIDE SEQUENCE [LARGE SCALE GENOMIC DNA]</scope>
    <source>
        <strain evidence="4 5">KRD-168</strain>
    </source>
</reference>
<proteinExistence type="predicted"/>
<dbReference type="Pfam" id="PF00440">
    <property type="entry name" value="TetR_N"/>
    <property type="match status" value="1"/>
</dbReference>
<evidence type="ECO:0000259" key="3">
    <source>
        <dbReference type="PROSITE" id="PS50977"/>
    </source>
</evidence>
<dbReference type="EMBL" id="JADQDK010000001">
    <property type="protein sequence ID" value="MBW0134838.1"/>
    <property type="molecule type" value="Genomic_DNA"/>
</dbReference>
<keyword evidence="1 2" id="KW-0238">DNA-binding</keyword>
<dbReference type="InterPro" id="IPR050109">
    <property type="entry name" value="HTH-type_TetR-like_transc_reg"/>
</dbReference>
<dbReference type="Proteomes" id="UP000694287">
    <property type="component" value="Unassembled WGS sequence"/>
</dbReference>
<protein>
    <submittedName>
        <fullName evidence="4">TetR family transcriptional regulator</fullName>
    </submittedName>
</protein>
<gene>
    <name evidence="4" type="ORF">I4I81_11275</name>
</gene>
<accession>A0ABS6URE8</accession>
<evidence type="ECO:0000256" key="2">
    <source>
        <dbReference type="PROSITE-ProRule" id="PRU00335"/>
    </source>
</evidence>
<feature type="domain" description="HTH tetR-type" evidence="3">
    <location>
        <begin position="29"/>
        <end position="89"/>
    </location>
</feature>
<dbReference type="PANTHER" id="PTHR30055:SF200">
    <property type="entry name" value="HTH-TYPE TRANSCRIPTIONAL REPRESSOR BDCR"/>
    <property type="match status" value="1"/>
</dbReference>
<name>A0ABS6URE8_9PSEU</name>
<dbReference type="Pfam" id="PF17932">
    <property type="entry name" value="TetR_C_24"/>
    <property type="match status" value="1"/>
</dbReference>